<keyword evidence="1" id="KW-1133">Transmembrane helix</keyword>
<dbReference type="EMBL" id="AP026560">
    <property type="protein sequence ID" value="BDP41579.1"/>
    <property type="molecule type" value="Genomic_DNA"/>
</dbReference>
<sequence length="301" mass="32146">MPKAPTLSCYGEREMKTFWLTVSLPLWASLAGATTAPAPTLTYRTGNITLLGGKATVRTGQALRYLGAEGARTVLVDLWGNPPEAASDVLGMIVPASVAPDAPNSWGVVITQSEDGHVTDDDARGIDYDELLRNMQRETRDRNAGREAAGYGSAELVGWADTPRYDGEAHKLYWAKELAFREKGGAEVGEHTLNYAVRVLGRDRVLELNAVAGMSQLGQVKADMGDVLRQVSFNPGSRYEDFQPGTDRVAGYGVAALIGGVAAKKVGLLGLAAVFLKKAWVLVLAAFGTLGRLLRRGRSGA</sequence>
<accession>A0ABM8ACR3</accession>
<feature type="transmembrane region" description="Helical" evidence="1">
    <location>
        <begin position="266"/>
        <end position="290"/>
    </location>
</feature>
<name>A0ABM8ACR3_9DEIO</name>
<keyword evidence="1" id="KW-0812">Transmembrane</keyword>
<evidence type="ECO:0008006" key="4">
    <source>
        <dbReference type="Google" id="ProtNLM"/>
    </source>
</evidence>
<dbReference type="Proteomes" id="UP001064971">
    <property type="component" value="Chromosome"/>
</dbReference>
<proteinExistence type="predicted"/>
<keyword evidence="3" id="KW-1185">Reference proteome</keyword>
<evidence type="ECO:0000256" key="1">
    <source>
        <dbReference type="SAM" id="Phobius"/>
    </source>
</evidence>
<evidence type="ECO:0000313" key="2">
    <source>
        <dbReference type="EMBL" id="BDP41579.1"/>
    </source>
</evidence>
<keyword evidence="1" id="KW-0472">Membrane</keyword>
<protein>
    <recommendedName>
        <fullName evidence="4">DUF2167 domain-containing protein</fullName>
    </recommendedName>
</protein>
<evidence type="ECO:0000313" key="3">
    <source>
        <dbReference type="Proteomes" id="UP001064971"/>
    </source>
</evidence>
<dbReference type="Pfam" id="PF09935">
    <property type="entry name" value="DUF2167"/>
    <property type="match status" value="1"/>
</dbReference>
<reference evidence="2" key="1">
    <citation type="submission" date="2022-07" db="EMBL/GenBank/DDBJ databases">
        <title>Complete Genome Sequence of the Radioresistant Bacterium Deinococcus aetherius ST0316, Isolated from the Air Dust collected in Lower Stratosphere above Japan.</title>
        <authorList>
            <person name="Satoh K."/>
            <person name="Hagiwara K."/>
            <person name="Katsumata K."/>
            <person name="Kubo A."/>
            <person name="Yokobori S."/>
            <person name="Yamagishi A."/>
            <person name="Oono Y."/>
            <person name="Narumi I."/>
        </authorList>
    </citation>
    <scope>NUCLEOTIDE SEQUENCE</scope>
    <source>
        <strain evidence="2">ST0316</strain>
    </source>
</reference>
<organism evidence="2 3">
    <name type="scientific">Deinococcus aetherius</name>
    <dbReference type="NCBI Taxonomy" id="200252"/>
    <lineage>
        <taxon>Bacteria</taxon>
        <taxon>Thermotogati</taxon>
        <taxon>Deinococcota</taxon>
        <taxon>Deinococci</taxon>
        <taxon>Deinococcales</taxon>
        <taxon>Deinococcaceae</taxon>
        <taxon>Deinococcus</taxon>
    </lineage>
</organism>
<gene>
    <name evidence="2" type="ORF">DAETH_15480</name>
</gene>
<dbReference type="InterPro" id="IPR018682">
    <property type="entry name" value="DUF2167_membr"/>
</dbReference>